<protein>
    <submittedName>
        <fullName evidence="1">Uncharacterized protein</fullName>
    </submittedName>
</protein>
<dbReference type="AlphaFoldDB" id="A0A5K7Z6U2"/>
<organism evidence="1 2">
    <name type="scientific">Desulfosarcina widdelii</name>
    <dbReference type="NCBI Taxonomy" id="947919"/>
    <lineage>
        <taxon>Bacteria</taxon>
        <taxon>Pseudomonadati</taxon>
        <taxon>Thermodesulfobacteriota</taxon>
        <taxon>Desulfobacteria</taxon>
        <taxon>Desulfobacterales</taxon>
        <taxon>Desulfosarcinaceae</taxon>
        <taxon>Desulfosarcina</taxon>
    </lineage>
</organism>
<evidence type="ECO:0000313" key="2">
    <source>
        <dbReference type="Proteomes" id="UP000427769"/>
    </source>
</evidence>
<gene>
    <name evidence="1" type="ORF">DSCW_38520</name>
</gene>
<accession>A0A5K7Z6U2</accession>
<dbReference type="RefSeq" id="WP_155305260.1">
    <property type="nucleotide sequence ID" value="NZ_AP021875.1"/>
</dbReference>
<dbReference type="PANTHER" id="PTHR30087">
    <property type="entry name" value="INNER MEMBRANE PROTEIN"/>
    <property type="match status" value="1"/>
</dbReference>
<dbReference type="KEGG" id="dwd:DSCW_38520"/>
<dbReference type="EMBL" id="AP021875">
    <property type="protein sequence ID" value="BBO76435.1"/>
    <property type="molecule type" value="Genomic_DNA"/>
</dbReference>
<name>A0A5K7Z6U2_9BACT</name>
<dbReference type="Proteomes" id="UP000427769">
    <property type="component" value="Chromosome"/>
</dbReference>
<dbReference type="Pfam" id="PF04463">
    <property type="entry name" value="2-thiour_desulf"/>
    <property type="match status" value="1"/>
</dbReference>
<reference evidence="1 2" key="1">
    <citation type="submission" date="2019-11" db="EMBL/GenBank/DDBJ databases">
        <title>Comparative genomics of hydrocarbon-degrading Desulfosarcina strains.</title>
        <authorList>
            <person name="Watanabe M."/>
            <person name="Kojima H."/>
            <person name="Fukui M."/>
        </authorList>
    </citation>
    <scope>NUCLEOTIDE SEQUENCE [LARGE SCALE GENOMIC DNA]</scope>
    <source>
        <strain evidence="1 2">PP31</strain>
    </source>
</reference>
<sequence length="147" mass="15592">MILVSACLCGQRCRYDGKTKENKTLMGRLDREAILPVCPEELGGLPTPRPACRLVGGGGDDVLAGRARLVDENGVDRTEAFLKGAHRTLELARSHGVQRCCLKAKSPSCGSKRLALQGGALPEGYRPVLGVTAALLLANGFPVEEIP</sequence>
<keyword evidence="2" id="KW-1185">Reference proteome</keyword>
<dbReference type="PANTHER" id="PTHR30087:SF1">
    <property type="entry name" value="HYPOTHETICAL CYTOSOLIC PROTEIN"/>
    <property type="match status" value="1"/>
</dbReference>
<evidence type="ECO:0000313" key="1">
    <source>
        <dbReference type="EMBL" id="BBO76435.1"/>
    </source>
</evidence>
<dbReference type="InterPro" id="IPR007553">
    <property type="entry name" value="2-thiour_desulf"/>
</dbReference>
<dbReference type="OrthoDB" id="495783at2"/>
<proteinExistence type="predicted"/>